<accession>A0A172RYS1</accession>
<dbReference type="Proteomes" id="UP000182975">
    <property type="component" value="Unassembled WGS sequence"/>
</dbReference>
<dbReference type="OrthoDB" id="3177261at2"/>
<dbReference type="EMBL" id="FOEC01000004">
    <property type="protein sequence ID" value="SEO70188.1"/>
    <property type="molecule type" value="Genomic_DNA"/>
</dbReference>
<sequence length="307" mass="34427">MKDFRDFGEFDFTFDPELEGMTEEPTSMDEISGNLGVFLPNTEGRTEFLPPDPEKVPQIENAIDQASEAYAQRSPEDRTRELFAQMRPQRAILRAIMNAADEPISESNLEEIVNEVRTRKFSVYSTATICHMMETAGAIQRVTDTGAPYDSVEAVPAIVEIDGIEYYEPTTPPEVHWLATEAGLAIMAENKPLERIEELFEKEADYLKIYKRVLTLASEEGGTTMPKLSAAVDSDPLIAEPTRVFFVQHFTDLLENRDAIEWQGSTWAVTEVGRAALDKLAEVEDDFAGEEQEQSFAVAAETDGIKW</sequence>
<evidence type="ECO:0000313" key="2">
    <source>
        <dbReference type="Proteomes" id="UP000182975"/>
    </source>
</evidence>
<organism evidence="1 2">
    <name type="scientific">Denitrobacterium detoxificans</name>
    <dbReference type="NCBI Taxonomy" id="79604"/>
    <lineage>
        <taxon>Bacteria</taxon>
        <taxon>Bacillati</taxon>
        <taxon>Actinomycetota</taxon>
        <taxon>Coriobacteriia</taxon>
        <taxon>Eggerthellales</taxon>
        <taxon>Eggerthellaceae</taxon>
        <taxon>Denitrobacterium</taxon>
    </lineage>
</organism>
<keyword evidence="2" id="KW-1185">Reference proteome</keyword>
<dbReference type="AlphaFoldDB" id="A0A172RYS1"/>
<name>A0A172RYS1_9ACTN</name>
<proteinExistence type="predicted"/>
<dbReference type="RefSeq" id="WP_066663051.1">
    <property type="nucleotide sequence ID" value="NZ_CP011402.1"/>
</dbReference>
<dbReference type="KEGG" id="ddt:AAY81_06785"/>
<protein>
    <submittedName>
        <fullName evidence="1">Uncharacterized protein</fullName>
    </submittedName>
</protein>
<dbReference type="STRING" id="79604.AAY81_06785"/>
<evidence type="ECO:0000313" key="1">
    <source>
        <dbReference type="EMBL" id="SEO70188.1"/>
    </source>
</evidence>
<gene>
    <name evidence="1" type="ORF">SAMN02910314_00922</name>
</gene>
<reference evidence="2" key="1">
    <citation type="submission" date="2016-10" db="EMBL/GenBank/DDBJ databases">
        <authorList>
            <person name="Varghese N."/>
        </authorList>
    </citation>
    <scope>NUCLEOTIDE SEQUENCE [LARGE SCALE GENOMIC DNA]</scope>
    <source>
        <strain evidence="2">DSM 21843</strain>
    </source>
</reference>